<feature type="transmembrane region" description="Helical" evidence="3">
    <location>
        <begin position="134"/>
        <end position="153"/>
    </location>
</feature>
<keyword evidence="3" id="KW-0472">Membrane</keyword>
<keyword evidence="3" id="KW-0812">Transmembrane</keyword>
<dbReference type="InterPro" id="IPR050445">
    <property type="entry name" value="Bact_polysacc_biosynth/exp"/>
</dbReference>
<feature type="compositionally biased region" description="Basic and acidic residues" evidence="2">
    <location>
        <begin position="1"/>
        <end position="14"/>
    </location>
</feature>
<feature type="transmembrane region" description="Helical" evidence="3">
    <location>
        <begin position="462"/>
        <end position="484"/>
    </location>
</feature>
<evidence type="ECO:0000256" key="3">
    <source>
        <dbReference type="SAM" id="Phobius"/>
    </source>
</evidence>
<sequence length="488" mass="53828">MSDSKDVTGHRDDAPPQNDPSVQETPRRPNFNTPLVAKDGGEGAEAAPPPQPAKKPGPGANLTPAQRRQQRQQRRALMEGAEEEDTDEAIVRRRANKRRQKAIVAAARPAPRAKGPVRPTAAAARFARRHAIQAASLFLIVILPLLVSAWYLYARAADQYASYVGFSVRSESGGTSAELLGGLSTLVGGSSTTTTDTDVLYKFIQSHDLVEKVDARLDLRQIWSKAPGDPVFAFTGGPALEDLLNEWESKVRIYYDNGMIDLRILAFDAGDAQAIGQAVLDESTILINQLNDVAREDGLRYARDEMERAGQRVKEARQALTEFRNRHQLVDPTADVQGQVGVVSTLQTQLAEQLVQLGLLQANAQANDPRIEQSELRIQVIREQIAAERQKFGSETGEALSEIVGQFEGLAVDREFAEQSYIAARATYDTARAEAARQSRYLAAYVKPTLAQEPEFPQRAKLLFMIGGFLLVIWVIGVLIFYSLRDRR</sequence>
<dbReference type="PANTHER" id="PTHR32309">
    <property type="entry name" value="TYROSINE-PROTEIN KINASE"/>
    <property type="match status" value="1"/>
</dbReference>
<evidence type="ECO:0000256" key="2">
    <source>
        <dbReference type="SAM" id="MobiDB-lite"/>
    </source>
</evidence>
<dbReference type="RefSeq" id="WP_271884539.1">
    <property type="nucleotide sequence ID" value="NZ_CP067136.1"/>
</dbReference>
<keyword evidence="5" id="KW-1185">Reference proteome</keyword>
<keyword evidence="1" id="KW-0175">Coiled coil</keyword>
<evidence type="ECO:0000313" key="5">
    <source>
        <dbReference type="Proteomes" id="UP001219349"/>
    </source>
</evidence>
<organism evidence="4 5">
    <name type="scientific">Paracoccus fistulariae</name>
    <dbReference type="NCBI Taxonomy" id="658446"/>
    <lineage>
        <taxon>Bacteria</taxon>
        <taxon>Pseudomonadati</taxon>
        <taxon>Pseudomonadota</taxon>
        <taxon>Alphaproteobacteria</taxon>
        <taxon>Rhodobacterales</taxon>
        <taxon>Paracoccaceae</taxon>
        <taxon>Paracoccus</taxon>
    </lineage>
</organism>
<reference evidence="4 5" key="1">
    <citation type="submission" date="2021-01" db="EMBL/GenBank/DDBJ databases">
        <title>Biogeographic distribution of Paracoccus.</title>
        <authorList>
            <person name="Hollensteiner J."/>
            <person name="Leineberger J."/>
            <person name="Brinkhoff T."/>
            <person name="Daniel R."/>
        </authorList>
    </citation>
    <scope>NUCLEOTIDE SEQUENCE [LARGE SCALE GENOMIC DNA]</scope>
    <source>
        <strain evidence="4 5">KCTC 22803</strain>
    </source>
</reference>
<feature type="region of interest" description="Disordered" evidence="2">
    <location>
        <begin position="1"/>
        <end position="91"/>
    </location>
</feature>
<keyword evidence="3" id="KW-1133">Transmembrane helix</keyword>
<name>A0ABY7SKI6_9RHOB</name>
<dbReference type="PANTHER" id="PTHR32309:SF13">
    <property type="entry name" value="FERRIC ENTEROBACTIN TRANSPORT PROTEIN FEPE"/>
    <property type="match status" value="1"/>
</dbReference>
<evidence type="ECO:0000256" key="1">
    <source>
        <dbReference type="SAM" id="Coils"/>
    </source>
</evidence>
<dbReference type="EMBL" id="CP067136">
    <property type="protein sequence ID" value="WCR07502.1"/>
    <property type="molecule type" value="Genomic_DNA"/>
</dbReference>
<gene>
    <name evidence="4" type="ORF">JHX87_01210</name>
</gene>
<accession>A0ABY7SKI6</accession>
<protein>
    <submittedName>
        <fullName evidence="4">Capsule biosynthesis protein</fullName>
    </submittedName>
</protein>
<dbReference type="Proteomes" id="UP001219349">
    <property type="component" value="Chromosome"/>
</dbReference>
<evidence type="ECO:0000313" key="4">
    <source>
        <dbReference type="EMBL" id="WCR07502.1"/>
    </source>
</evidence>
<feature type="coiled-coil region" evidence="1">
    <location>
        <begin position="299"/>
        <end position="326"/>
    </location>
</feature>
<proteinExistence type="predicted"/>